<dbReference type="EMBL" id="FNFY01000018">
    <property type="protein sequence ID" value="SDL01528.1"/>
    <property type="molecule type" value="Genomic_DNA"/>
</dbReference>
<dbReference type="STRING" id="576118.SAMN05216216_1189"/>
<evidence type="ECO:0000313" key="1">
    <source>
        <dbReference type="EMBL" id="SDL01528.1"/>
    </source>
</evidence>
<name>A0A1G9GLF3_9BACL</name>
<evidence type="ECO:0008006" key="3">
    <source>
        <dbReference type="Google" id="ProtNLM"/>
    </source>
</evidence>
<organism evidence="1 2">
    <name type="scientific">Lacicoccus qingdaonensis</name>
    <dbReference type="NCBI Taxonomy" id="576118"/>
    <lineage>
        <taxon>Bacteria</taxon>
        <taxon>Bacillati</taxon>
        <taxon>Bacillota</taxon>
        <taxon>Bacilli</taxon>
        <taxon>Bacillales</taxon>
        <taxon>Salinicoccaceae</taxon>
        <taxon>Lacicoccus</taxon>
    </lineage>
</organism>
<dbReference type="AlphaFoldDB" id="A0A1G9GLF3"/>
<dbReference type="RefSeq" id="WP_092986999.1">
    <property type="nucleotide sequence ID" value="NZ_FNFY01000018.1"/>
</dbReference>
<accession>A0A1G9GLF3</accession>
<dbReference type="OrthoDB" id="2676840at2"/>
<proteinExistence type="predicted"/>
<evidence type="ECO:0000313" key="2">
    <source>
        <dbReference type="Proteomes" id="UP000199008"/>
    </source>
</evidence>
<dbReference type="Proteomes" id="UP000199008">
    <property type="component" value="Unassembled WGS sequence"/>
</dbReference>
<reference evidence="2" key="1">
    <citation type="submission" date="2016-10" db="EMBL/GenBank/DDBJ databases">
        <authorList>
            <person name="Varghese N."/>
            <person name="Submissions S."/>
        </authorList>
    </citation>
    <scope>NUCLEOTIDE SEQUENCE [LARGE SCALE GENOMIC DNA]</scope>
    <source>
        <strain evidence="2">CGMCC 1.8895</strain>
    </source>
</reference>
<keyword evidence="2" id="KW-1185">Reference proteome</keyword>
<protein>
    <recommendedName>
        <fullName evidence="3">NUDIX domain-containing protein</fullName>
    </recommendedName>
</protein>
<gene>
    <name evidence="1" type="ORF">SAMN05216216_1189</name>
</gene>
<sequence length="246" mass="28516">MIKLIPLSKKVEVICTHKPVQLSETRQDEIENFWADVNKDGKFYRGKVFDIESVTEEKDKYIILLNTTDYAHHLHSVRNHISDAERCRTIFSAALVETTDSKFIIGEMGANTAFPGRLQCAGGGLSNEDLYGDTFDLEKSVLRETKEELAIDEEKHVVRCQPVLMKDVHIHDSLVILYHIKVNMSEEELRKNYQRYVDDLTGNNEVPEFRKIISIDNDRASVHSFFDNDNRTKDDYLEPFLKFMVK</sequence>